<sequence length="291" mass="33373">MQVTQDEIETVQNQLFHLYQNKKLLDKKLDLLDSSSNLKKSSNEVKKMKKRVELFKYEKLWDLKIKQCSNMLQGLKLTDFELYFDSAFNELVEIKSKSQTEIVAKTINSELKSKSQFDEPVGRNIQSESIAEKIGAQFCSIEQIIIMGKEYFCSLDPEMAKKLKMGIFLSNEDSEPFISNKNLDKKILIGFASHKNRFTSDELDASEMFVTLCPKKCTLDERQWICVTCGNFFKIKNFEVVCDCGTTHVTNLKLECFDPKHPKTFFPSLLLKSCSTSGNSTPRTTSSPILE</sequence>
<evidence type="ECO:0000313" key="1">
    <source>
        <dbReference type="Proteomes" id="UP000887576"/>
    </source>
</evidence>
<evidence type="ECO:0000313" key="2">
    <source>
        <dbReference type="WBParaSite" id="JU765_v2.g5860.t1"/>
    </source>
</evidence>
<organism evidence="1 2">
    <name type="scientific">Panagrolaimus sp. JU765</name>
    <dbReference type="NCBI Taxonomy" id="591449"/>
    <lineage>
        <taxon>Eukaryota</taxon>
        <taxon>Metazoa</taxon>
        <taxon>Ecdysozoa</taxon>
        <taxon>Nematoda</taxon>
        <taxon>Chromadorea</taxon>
        <taxon>Rhabditida</taxon>
        <taxon>Tylenchina</taxon>
        <taxon>Panagrolaimomorpha</taxon>
        <taxon>Panagrolaimoidea</taxon>
        <taxon>Panagrolaimidae</taxon>
        <taxon>Panagrolaimus</taxon>
    </lineage>
</organism>
<accession>A0AC34RDS8</accession>
<dbReference type="WBParaSite" id="JU765_v2.g5860.t1">
    <property type="protein sequence ID" value="JU765_v2.g5860.t1"/>
    <property type="gene ID" value="JU765_v2.g5860"/>
</dbReference>
<name>A0AC34RDS8_9BILA</name>
<reference evidence="2" key="1">
    <citation type="submission" date="2022-11" db="UniProtKB">
        <authorList>
            <consortium name="WormBaseParasite"/>
        </authorList>
    </citation>
    <scope>IDENTIFICATION</scope>
</reference>
<dbReference type="Proteomes" id="UP000887576">
    <property type="component" value="Unplaced"/>
</dbReference>
<protein>
    <submittedName>
        <fullName evidence="2">Uncharacterized protein</fullName>
    </submittedName>
</protein>
<proteinExistence type="predicted"/>